<dbReference type="SMART" id="SM00044">
    <property type="entry name" value="CYCc"/>
    <property type="match status" value="1"/>
</dbReference>
<dbReference type="Gene3D" id="3.30.70.1230">
    <property type="entry name" value="Nucleotide cyclase"/>
    <property type="match status" value="1"/>
</dbReference>
<feature type="transmembrane region" description="Helical" evidence="2">
    <location>
        <begin position="475"/>
        <end position="494"/>
    </location>
</feature>
<sequence>MVDDGVELNPDTPQAPPPAPSPRENASPKAPAPRGARWRGLPWRRGKGRPSRPRPRLTVRQVLRSARLWAFVILCAAVVIRLVDPAPVEFLRSKTFDFFQKMQPRPTQQNVVTIVDVDDRSLQEIGQWPWPRVILAQLMERIAEAGPLVVGFDMTFPEADRTSPARLADSLALEDPEVKARLARLPDNDAVFATAIGQTRVVLGMAPSASSGQTQFFEKPPSSVATLGHDVTRFLIDHRHMLFNLPVLDARAVGRGVFSVEGELDGIVRRVPMAVRVSADDQIYPSLSVEMLRVAMGASNILLRAKREGTLEGIQDMALRARQPNGRVSVMEIPLDEAGRFQVYFSRYDPAKYVSAADVLAGRVPAERLRNHFVLIGTSAVGLLDIKTTPTESFLPGVEVHANILENFLSGQMLKRPRNAVDLEAWGTLGIGVLLIVLVPMIGARWTLTLLLVVVGAIGGSSFWLFRESLQLYDPVYPSLVAIALYVYLTYAGYTREEAQRRQVRDAFSRYMSPALVERLAADPTRLKLGGEMREMTLMFCDVRGFTTISELFDAEGLTRLINRFLTPMTDVILARHGTIDKYMGDCIMAFWNAPLDDAEHARHACRSALAMIDRLSGLNQSLEQEARDENRRHVPINVGIGLNSGPVCVGNMGSDQRFDYSVLGDTVNLASRLEGQSKTYGVTTVLGELTASQVPDMAQIELDLIRVKGKTVPVRIFGLIGDETLAQTPAFLAARAACARLLAAYRAQDWKGARAALEEARDYADAFHLKGFLDLYGHRLDAYEADPPASDWDGVYVATTK</sequence>
<keyword evidence="5" id="KW-1185">Reference proteome</keyword>
<dbReference type="InterPro" id="IPR001054">
    <property type="entry name" value="A/G_cyclase"/>
</dbReference>
<comment type="caution">
    <text evidence="4">The sequence shown here is derived from an EMBL/GenBank/DDBJ whole genome shotgun (WGS) entry which is preliminary data.</text>
</comment>
<evidence type="ECO:0000259" key="3">
    <source>
        <dbReference type="PROSITE" id="PS50125"/>
    </source>
</evidence>
<dbReference type="GO" id="GO:0006171">
    <property type="term" value="P:cAMP biosynthetic process"/>
    <property type="evidence" value="ECO:0007669"/>
    <property type="project" value="TreeGrafter"/>
</dbReference>
<organism evidence="4 5">
    <name type="scientific">Pararhodospirillum oryzae</name>
    <dbReference type="NCBI Taxonomy" id="478448"/>
    <lineage>
        <taxon>Bacteria</taxon>
        <taxon>Pseudomonadati</taxon>
        <taxon>Pseudomonadota</taxon>
        <taxon>Alphaproteobacteria</taxon>
        <taxon>Rhodospirillales</taxon>
        <taxon>Rhodospirillaceae</taxon>
        <taxon>Pararhodospirillum</taxon>
    </lineage>
</organism>
<dbReference type="Proteomes" id="UP000321567">
    <property type="component" value="Unassembled WGS sequence"/>
</dbReference>
<dbReference type="RefSeq" id="WP_246135349.1">
    <property type="nucleotide sequence ID" value="NZ_BJZO01000005.1"/>
</dbReference>
<dbReference type="SUPFAM" id="SSF55073">
    <property type="entry name" value="Nucleotide cyclase"/>
    <property type="match status" value="1"/>
</dbReference>
<reference evidence="4 5" key="1">
    <citation type="submission" date="2019-07" db="EMBL/GenBank/DDBJ databases">
        <title>Whole genome shotgun sequence of Rhodospirillum oryzae NBRC 107573.</title>
        <authorList>
            <person name="Hosoyama A."/>
            <person name="Uohara A."/>
            <person name="Ohji S."/>
            <person name="Ichikawa N."/>
        </authorList>
    </citation>
    <scope>NUCLEOTIDE SEQUENCE [LARGE SCALE GENOMIC DNA]</scope>
    <source>
        <strain evidence="4 5">NBRC 107573</strain>
    </source>
</reference>
<feature type="region of interest" description="Disordered" evidence="1">
    <location>
        <begin position="1"/>
        <end position="55"/>
    </location>
</feature>
<evidence type="ECO:0000313" key="5">
    <source>
        <dbReference type="Proteomes" id="UP000321567"/>
    </source>
</evidence>
<keyword evidence="2" id="KW-0812">Transmembrane</keyword>
<dbReference type="GO" id="GO:0004016">
    <property type="term" value="F:adenylate cyclase activity"/>
    <property type="evidence" value="ECO:0007669"/>
    <property type="project" value="UniProtKB-ARBA"/>
</dbReference>
<feature type="transmembrane region" description="Helical" evidence="2">
    <location>
        <begin position="423"/>
        <end position="442"/>
    </location>
</feature>
<name>A0A512H489_9PROT</name>
<accession>A0A512H489</accession>
<dbReference type="PANTHER" id="PTHR43081">
    <property type="entry name" value="ADENYLATE CYCLASE, TERMINAL-DIFFERENTIATION SPECIFIC-RELATED"/>
    <property type="match status" value="1"/>
</dbReference>
<dbReference type="SMART" id="SM01080">
    <property type="entry name" value="CHASE2"/>
    <property type="match status" value="1"/>
</dbReference>
<protein>
    <submittedName>
        <fullName evidence="4">Guanylate cyclase</fullName>
    </submittedName>
</protein>
<proteinExistence type="predicted"/>
<dbReference type="Pfam" id="PF00211">
    <property type="entry name" value="Guanylate_cyc"/>
    <property type="match status" value="1"/>
</dbReference>
<dbReference type="EMBL" id="BJZO01000005">
    <property type="protein sequence ID" value="GEO80200.1"/>
    <property type="molecule type" value="Genomic_DNA"/>
</dbReference>
<evidence type="ECO:0000256" key="2">
    <source>
        <dbReference type="SAM" id="Phobius"/>
    </source>
</evidence>
<gene>
    <name evidence="4" type="ORF">ROR02_03310</name>
</gene>
<dbReference type="InterPro" id="IPR007890">
    <property type="entry name" value="CHASE2"/>
</dbReference>
<dbReference type="PROSITE" id="PS50125">
    <property type="entry name" value="GUANYLATE_CYCLASE_2"/>
    <property type="match status" value="1"/>
</dbReference>
<dbReference type="GO" id="GO:0035556">
    <property type="term" value="P:intracellular signal transduction"/>
    <property type="evidence" value="ECO:0007669"/>
    <property type="project" value="InterPro"/>
</dbReference>
<evidence type="ECO:0000256" key="1">
    <source>
        <dbReference type="SAM" id="MobiDB-lite"/>
    </source>
</evidence>
<evidence type="ECO:0000313" key="4">
    <source>
        <dbReference type="EMBL" id="GEO80200.1"/>
    </source>
</evidence>
<keyword evidence="2" id="KW-0472">Membrane</keyword>
<feature type="compositionally biased region" description="Basic residues" evidence="1">
    <location>
        <begin position="42"/>
        <end position="55"/>
    </location>
</feature>
<dbReference type="PANTHER" id="PTHR43081:SF1">
    <property type="entry name" value="ADENYLATE CYCLASE, TERMINAL-DIFFERENTIATION SPECIFIC"/>
    <property type="match status" value="1"/>
</dbReference>
<dbReference type="CDD" id="cd07302">
    <property type="entry name" value="CHD"/>
    <property type="match status" value="1"/>
</dbReference>
<feature type="domain" description="Guanylate cyclase" evidence="3">
    <location>
        <begin position="537"/>
        <end position="675"/>
    </location>
</feature>
<dbReference type="InterPro" id="IPR050697">
    <property type="entry name" value="Adenylyl/Guanylyl_Cyclase_3/4"/>
</dbReference>
<dbReference type="InterPro" id="IPR029787">
    <property type="entry name" value="Nucleotide_cyclase"/>
</dbReference>
<dbReference type="Pfam" id="PF05226">
    <property type="entry name" value="CHASE2"/>
    <property type="match status" value="1"/>
</dbReference>
<keyword evidence="2" id="KW-1133">Transmembrane helix</keyword>
<dbReference type="AlphaFoldDB" id="A0A512H489"/>
<feature type="transmembrane region" description="Helical" evidence="2">
    <location>
        <begin position="448"/>
        <end position="466"/>
    </location>
</feature>